<dbReference type="EMBL" id="PQIB02000007">
    <property type="protein sequence ID" value="RLN09769.1"/>
    <property type="molecule type" value="Genomic_DNA"/>
</dbReference>
<evidence type="ECO:0000313" key="2">
    <source>
        <dbReference type="EMBL" id="RLN09769.1"/>
    </source>
</evidence>
<name>A0A3L6RVD7_PANMI</name>
<proteinExistence type="predicted"/>
<evidence type="ECO:0000313" key="3">
    <source>
        <dbReference type="Proteomes" id="UP000275267"/>
    </source>
</evidence>
<gene>
    <name evidence="2" type="ORF">C2845_PM11G17980</name>
</gene>
<feature type="compositionally biased region" description="Polar residues" evidence="1">
    <location>
        <begin position="29"/>
        <end position="40"/>
    </location>
</feature>
<evidence type="ECO:0000256" key="1">
    <source>
        <dbReference type="SAM" id="MobiDB-lite"/>
    </source>
</evidence>
<comment type="caution">
    <text evidence="2">The sequence shown here is derived from an EMBL/GenBank/DDBJ whole genome shotgun (WGS) entry which is preliminary data.</text>
</comment>
<accession>A0A3L6RVD7</accession>
<protein>
    <submittedName>
        <fullName evidence="2">Uncharacterized protein</fullName>
    </submittedName>
</protein>
<dbReference type="AlphaFoldDB" id="A0A3L6RVD7"/>
<organism evidence="2 3">
    <name type="scientific">Panicum miliaceum</name>
    <name type="common">Proso millet</name>
    <name type="synonym">Broomcorn millet</name>
    <dbReference type="NCBI Taxonomy" id="4540"/>
    <lineage>
        <taxon>Eukaryota</taxon>
        <taxon>Viridiplantae</taxon>
        <taxon>Streptophyta</taxon>
        <taxon>Embryophyta</taxon>
        <taxon>Tracheophyta</taxon>
        <taxon>Spermatophyta</taxon>
        <taxon>Magnoliopsida</taxon>
        <taxon>Liliopsida</taxon>
        <taxon>Poales</taxon>
        <taxon>Poaceae</taxon>
        <taxon>PACMAD clade</taxon>
        <taxon>Panicoideae</taxon>
        <taxon>Panicodae</taxon>
        <taxon>Paniceae</taxon>
        <taxon>Panicinae</taxon>
        <taxon>Panicum</taxon>
        <taxon>Panicum sect. Panicum</taxon>
    </lineage>
</organism>
<sequence>MSQRSSVTAVLRMSQRWSKLSADFLGPSAASSSPDNGAQQSRRHQTPGKRRPNSRGCARRKPSKASAPPPAGFPRTSADASRRRLPAPPCLGSSRARRATPCRRTFFPLVPFARHRFPPLLLPPPPPPLPPHLAGSRQPLQRASASADLVRLAGAAASRVPTMAGRRRMKSRVHHHQGRLEVRPVTRLRPSGSDRNRLFYEMKACRRIGGTKDY</sequence>
<feature type="region of interest" description="Disordered" evidence="1">
    <location>
        <begin position="24"/>
        <end position="96"/>
    </location>
</feature>
<dbReference type="Proteomes" id="UP000275267">
    <property type="component" value="Unassembled WGS sequence"/>
</dbReference>
<reference evidence="3" key="1">
    <citation type="journal article" date="2019" name="Nat. Commun.">
        <title>The genome of broomcorn millet.</title>
        <authorList>
            <person name="Zou C."/>
            <person name="Miki D."/>
            <person name="Li D."/>
            <person name="Tang Q."/>
            <person name="Xiao L."/>
            <person name="Rajput S."/>
            <person name="Deng P."/>
            <person name="Jia W."/>
            <person name="Huang R."/>
            <person name="Zhang M."/>
            <person name="Sun Y."/>
            <person name="Hu J."/>
            <person name="Fu X."/>
            <person name="Schnable P.S."/>
            <person name="Li F."/>
            <person name="Zhang H."/>
            <person name="Feng B."/>
            <person name="Zhu X."/>
            <person name="Liu R."/>
            <person name="Schnable J.C."/>
            <person name="Zhu J.-K."/>
            <person name="Zhang H."/>
        </authorList>
    </citation>
    <scope>NUCLEOTIDE SEQUENCE [LARGE SCALE GENOMIC DNA]</scope>
</reference>
<feature type="compositionally biased region" description="Basic residues" evidence="1">
    <location>
        <begin position="41"/>
        <end position="63"/>
    </location>
</feature>
<keyword evidence="3" id="KW-1185">Reference proteome</keyword>